<sequence>MRFNRLTIVATTAMAVVIAGCCGGTANGEPPDTSTCYDLGGAKDNLMLASKPETARKAADTLEKYSPPDAVKAAIEHFVTTVGAQPSDPTLDVNRSSIANWLKQMCPMLNTY</sequence>
<gene>
    <name evidence="2" type="ORF">BN1232_03406</name>
</gene>
<name>A0A0E4CNV8_MYCLN</name>
<evidence type="ECO:0000313" key="2">
    <source>
        <dbReference type="EMBL" id="CQD15848.1"/>
    </source>
</evidence>
<evidence type="ECO:0000313" key="3">
    <source>
        <dbReference type="Proteomes" id="UP000199251"/>
    </source>
</evidence>
<protein>
    <submittedName>
        <fullName evidence="2">Uncharacterized protein</fullName>
    </submittedName>
</protein>
<dbReference type="EMBL" id="CTEE01000001">
    <property type="protein sequence ID" value="CQD15848.1"/>
    <property type="molecule type" value="Genomic_DNA"/>
</dbReference>
<keyword evidence="1" id="KW-0732">Signal</keyword>
<reference evidence="2 3" key="1">
    <citation type="submission" date="2015-03" db="EMBL/GenBank/DDBJ databases">
        <authorList>
            <person name="Urmite Genomes"/>
        </authorList>
    </citation>
    <scope>NUCLEOTIDE SEQUENCE [LARGE SCALE GENOMIC DNA]</scope>
    <source>
        <strain evidence="2 3">CSUR P1491</strain>
    </source>
</reference>
<feature type="signal peptide" evidence="1">
    <location>
        <begin position="1"/>
        <end position="28"/>
    </location>
</feature>
<dbReference type="Proteomes" id="UP000199251">
    <property type="component" value="Unassembled WGS sequence"/>
</dbReference>
<organism evidence="2 3">
    <name type="scientific">Mycobacterium lentiflavum</name>
    <dbReference type="NCBI Taxonomy" id="141349"/>
    <lineage>
        <taxon>Bacteria</taxon>
        <taxon>Bacillati</taxon>
        <taxon>Actinomycetota</taxon>
        <taxon>Actinomycetes</taxon>
        <taxon>Mycobacteriales</taxon>
        <taxon>Mycobacteriaceae</taxon>
        <taxon>Mycobacterium</taxon>
        <taxon>Mycobacterium simiae complex</taxon>
    </lineage>
</organism>
<evidence type="ECO:0000256" key="1">
    <source>
        <dbReference type="SAM" id="SignalP"/>
    </source>
</evidence>
<accession>A0A0E4CNV8</accession>
<proteinExistence type="predicted"/>
<dbReference type="PROSITE" id="PS51257">
    <property type="entry name" value="PROKAR_LIPOPROTEIN"/>
    <property type="match status" value="1"/>
</dbReference>
<dbReference type="AlphaFoldDB" id="A0A0E4CNV8"/>
<feature type="chain" id="PRO_5002419406" evidence="1">
    <location>
        <begin position="29"/>
        <end position="112"/>
    </location>
</feature>